<accession>A0ABQ0KYA9</accession>
<feature type="compositionally biased region" description="Pro residues" evidence="1">
    <location>
        <begin position="241"/>
        <end position="250"/>
    </location>
</feature>
<keyword evidence="4" id="KW-1185">Reference proteome</keyword>
<proteinExistence type="predicted"/>
<feature type="region of interest" description="Disordered" evidence="1">
    <location>
        <begin position="283"/>
        <end position="328"/>
    </location>
</feature>
<evidence type="ECO:0008006" key="5">
    <source>
        <dbReference type="Google" id="ProtNLM"/>
    </source>
</evidence>
<feature type="transmembrane region" description="Helical" evidence="2">
    <location>
        <begin position="377"/>
        <end position="400"/>
    </location>
</feature>
<dbReference type="EMBL" id="DF839446">
    <property type="protein sequence ID" value="GAT43891.1"/>
    <property type="molecule type" value="Genomic_DNA"/>
</dbReference>
<protein>
    <recommendedName>
        <fullName evidence="5">RING-type domain-containing protein</fullName>
    </recommendedName>
</protein>
<dbReference type="Gene3D" id="3.30.40.10">
    <property type="entry name" value="Zinc/RING finger domain, C3HC4 (zinc finger)"/>
    <property type="match status" value="1"/>
</dbReference>
<dbReference type="SUPFAM" id="SSF57850">
    <property type="entry name" value="RING/U-box"/>
    <property type="match status" value="1"/>
</dbReference>
<dbReference type="InterPro" id="IPR013083">
    <property type="entry name" value="Znf_RING/FYVE/PHD"/>
</dbReference>
<evidence type="ECO:0000256" key="1">
    <source>
        <dbReference type="SAM" id="MobiDB-lite"/>
    </source>
</evidence>
<feature type="compositionally biased region" description="Low complexity" evidence="1">
    <location>
        <begin position="293"/>
        <end position="319"/>
    </location>
</feature>
<reference evidence="3" key="1">
    <citation type="submission" date="2014-09" db="EMBL/GenBank/DDBJ databases">
        <title>Genome sequence of the luminous mushroom Mycena chlorophos for searching fungal bioluminescence genes.</title>
        <authorList>
            <person name="Tanaka Y."/>
            <person name="Kasuga D."/>
            <person name="Oba Y."/>
            <person name="Hase S."/>
            <person name="Sato K."/>
            <person name="Oba Y."/>
            <person name="Sakakibara Y."/>
        </authorList>
    </citation>
    <scope>NUCLEOTIDE SEQUENCE</scope>
</reference>
<dbReference type="Proteomes" id="UP000815677">
    <property type="component" value="Unassembled WGS sequence"/>
</dbReference>
<evidence type="ECO:0000256" key="2">
    <source>
        <dbReference type="SAM" id="Phobius"/>
    </source>
</evidence>
<gene>
    <name evidence="3" type="ORF">MCHLO_01554</name>
</gene>
<name>A0ABQ0KYA9_MYCCL</name>
<keyword evidence="2" id="KW-1133">Transmembrane helix</keyword>
<sequence>MGEGQHQPQPAATLKHHQDTAGLDRCGEAFELRRLRRCLARAAPNTDPGLPLATGIAIEQVTARLTTPSPCNYCLLAARIDFAMIEMDFPHWYNPAIPEDACEHDLAFSIDEKRDRTEYSLDLGSGALESSCPTPALSRQSSFGSLRRPVALRAFGPPRSLVGSGKGNERREREAERDCGLCFELAVAPVRTHCCSQLICGEHIVSYLADPRADGHCPVCRAPPPAFTYASLGHLATVKDAPPPPPPSRAPSPSVDGPVTISPMRSAAPYASYPSLPVRVLPTRRSGARRRTAAPSSPLSTSVRSSSLASATSSSSSSSQATHTDDNDGWYDDLSALDEDDDTLLTATHDAWTLSLLVRARALQTRRHASHSFTTVVGVRGVLVALLRVLVWVGVVWVLARAGRWGDEDGDWHA</sequence>
<keyword evidence="2" id="KW-0472">Membrane</keyword>
<evidence type="ECO:0000313" key="4">
    <source>
        <dbReference type="Proteomes" id="UP000815677"/>
    </source>
</evidence>
<feature type="region of interest" description="Disordered" evidence="1">
    <location>
        <begin position="238"/>
        <end position="263"/>
    </location>
</feature>
<keyword evidence="2" id="KW-0812">Transmembrane</keyword>
<evidence type="ECO:0000313" key="3">
    <source>
        <dbReference type="EMBL" id="GAT43891.1"/>
    </source>
</evidence>
<organism evidence="3 4">
    <name type="scientific">Mycena chlorophos</name>
    <name type="common">Agaric fungus</name>
    <name type="synonym">Agaricus chlorophos</name>
    <dbReference type="NCBI Taxonomy" id="658473"/>
    <lineage>
        <taxon>Eukaryota</taxon>
        <taxon>Fungi</taxon>
        <taxon>Dikarya</taxon>
        <taxon>Basidiomycota</taxon>
        <taxon>Agaricomycotina</taxon>
        <taxon>Agaricomycetes</taxon>
        <taxon>Agaricomycetidae</taxon>
        <taxon>Agaricales</taxon>
        <taxon>Marasmiineae</taxon>
        <taxon>Mycenaceae</taxon>
        <taxon>Mycena</taxon>
    </lineage>
</organism>